<evidence type="ECO:0000256" key="3">
    <source>
        <dbReference type="ARBA" id="ARBA00022833"/>
    </source>
</evidence>
<feature type="binding site" evidence="7">
    <location>
        <position position="101"/>
    </location>
    <ligand>
        <name>Zn(2+)</name>
        <dbReference type="ChEBI" id="CHEBI:29105"/>
    </ligand>
</feature>
<dbReference type="GO" id="GO:1900376">
    <property type="term" value="P:regulation of secondary metabolite biosynthetic process"/>
    <property type="evidence" value="ECO:0007669"/>
    <property type="project" value="TreeGrafter"/>
</dbReference>
<dbReference type="GO" id="GO:0008270">
    <property type="term" value="F:zinc ion binding"/>
    <property type="evidence" value="ECO:0007669"/>
    <property type="project" value="TreeGrafter"/>
</dbReference>
<dbReference type="GO" id="GO:0000976">
    <property type="term" value="F:transcription cis-regulatory region binding"/>
    <property type="evidence" value="ECO:0007669"/>
    <property type="project" value="TreeGrafter"/>
</dbReference>
<keyword evidence="6" id="KW-0804">Transcription</keyword>
<dbReference type="InterPro" id="IPR043135">
    <property type="entry name" value="Fur_C"/>
</dbReference>
<keyword evidence="7" id="KW-0479">Metal-binding</keyword>
<keyword evidence="9" id="KW-1185">Reference proteome</keyword>
<evidence type="ECO:0000256" key="1">
    <source>
        <dbReference type="ARBA" id="ARBA00007957"/>
    </source>
</evidence>
<dbReference type="CDD" id="cd07153">
    <property type="entry name" value="Fur_like"/>
    <property type="match status" value="1"/>
</dbReference>
<keyword evidence="5" id="KW-0238">DNA-binding</keyword>
<sequence length="164" mass="18981">MIKNIFKNISQTFIKNGHRLTNQRRIVIEVILNHKTDHMTVEDIYESTKTISPNISLSTVYRIVDFLKQNNIIHKLQVDDDHYFYELINTEGSAIHPHFICKKCGKTIDILNEDILNHAAACQKNITSTYDFKIVSSTILYYGICSNCLEKLKPNALPKKNKKK</sequence>
<dbReference type="AlphaFoldDB" id="A0A4V6NYY8"/>
<feature type="binding site" evidence="7">
    <location>
        <position position="104"/>
    </location>
    <ligand>
        <name>Zn(2+)</name>
        <dbReference type="ChEBI" id="CHEBI:29105"/>
    </ligand>
</feature>
<protein>
    <submittedName>
        <fullName evidence="8">Fur family ferric uptake transcriptional regulator</fullName>
    </submittedName>
</protein>
<evidence type="ECO:0000256" key="4">
    <source>
        <dbReference type="ARBA" id="ARBA00023015"/>
    </source>
</evidence>
<evidence type="ECO:0000256" key="5">
    <source>
        <dbReference type="ARBA" id="ARBA00023125"/>
    </source>
</evidence>
<evidence type="ECO:0000256" key="2">
    <source>
        <dbReference type="ARBA" id="ARBA00022491"/>
    </source>
</evidence>
<dbReference type="GO" id="GO:0045892">
    <property type="term" value="P:negative regulation of DNA-templated transcription"/>
    <property type="evidence" value="ECO:0007669"/>
    <property type="project" value="TreeGrafter"/>
</dbReference>
<accession>A0A4V6NYY8</accession>
<dbReference type="EMBL" id="SMAA01000001">
    <property type="protein sequence ID" value="TCS81852.1"/>
    <property type="molecule type" value="Genomic_DNA"/>
</dbReference>
<comment type="similarity">
    <text evidence="1">Belongs to the Fur family.</text>
</comment>
<comment type="caution">
    <text evidence="8">The sequence shown here is derived from an EMBL/GenBank/DDBJ whole genome shotgun (WGS) entry which is preliminary data.</text>
</comment>
<keyword evidence="3 7" id="KW-0862">Zinc</keyword>
<dbReference type="Pfam" id="PF01475">
    <property type="entry name" value="FUR"/>
    <property type="match status" value="1"/>
</dbReference>
<gene>
    <name evidence="8" type="ORF">EDC37_10123</name>
</gene>
<dbReference type="GO" id="GO:0003700">
    <property type="term" value="F:DNA-binding transcription factor activity"/>
    <property type="evidence" value="ECO:0007669"/>
    <property type="project" value="InterPro"/>
</dbReference>
<dbReference type="PANTHER" id="PTHR33202:SF7">
    <property type="entry name" value="FERRIC UPTAKE REGULATION PROTEIN"/>
    <property type="match status" value="1"/>
</dbReference>
<comment type="cofactor">
    <cofactor evidence="7">
        <name>Zn(2+)</name>
        <dbReference type="ChEBI" id="CHEBI:29105"/>
    </cofactor>
    <text evidence="7">Binds 1 zinc ion per subunit.</text>
</comment>
<evidence type="ECO:0000256" key="6">
    <source>
        <dbReference type="ARBA" id="ARBA00023163"/>
    </source>
</evidence>
<evidence type="ECO:0000313" key="8">
    <source>
        <dbReference type="EMBL" id="TCS81852.1"/>
    </source>
</evidence>
<dbReference type="InterPro" id="IPR036388">
    <property type="entry name" value="WH-like_DNA-bd_sf"/>
</dbReference>
<dbReference type="InterPro" id="IPR002481">
    <property type="entry name" value="FUR"/>
</dbReference>
<feature type="binding site" evidence="7">
    <location>
        <position position="148"/>
    </location>
    <ligand>
        <name>Zn(2+)</name>
        <dbReference type="ChEBI" id="CHEBI:29105"/>
    </ligand>
</feature>
<organism evidence="8 9">
    <name type="scientific">Pectinatus cerevisiiphilus</name>
    <dbReference type="NCBI Taxonomy" id="86956"/>
    <lineage>
        <taxon>Bacteria</taxon>
        <taxon>Bacillati</taxon>
        <taxon>Bacillota</taxon>
        <taxon>Negativicutes</taxon>
        <taxon>Selenomonadales</taxon>
        <taxon>Selenomonadaceae</taxon>
        <taxon>Pectinatus</taxon>
    </lineage>
</organism>
<dbReference type="Proteomes" id="UP000295188">
    <property type="component" value="Unassembled WGS sequence"/>
</dbReference>
<dbReference type="RefSeq" id="WP_132546841.1">
    <property type="nucleotide sequence ID" value="NZ_SMAA01000001.1"/>
</dbReference>
<evidence type="ECO:0000313" key="9">
    <source>
        <dbReference type="Proteomes" id="UP000295188"/>
    </source>
</evidence>
<reference evidence="8 9" key="1">
    <citation type="submission" date="2019-03" db="EMBL/GenBank/DDBJ databases">
        <title>Genomic Encyclopedia of Type Strains, Phase IV (KMG-IV): sequencing the most valuable type-strain genomes for metagenomic binning, comparative biology and taxonomic classification.</title>
        <authorList>
            <person name="Goeker M."/>
        </authorList>
    </citation>
    <scope>NUCLEOTIDE SEQUENCE [LARGE SCALE GENOMIC DNA]</scope>
    <source>
        <strain evidence="8 9">DSM 20467</strain>
    </source>
</reference>
<dbReference type="OrthoDB" id="8659436at2"/>
<keyword evidence="2" id="KW-0678">Repressor</keyword>
<dbReference type="Gene3D" id="1.10.10.10">
    <property type="entry name" value="Winged helix-like DNA-binding domain superfamily/Winged helix DNA-binding domain"/>
    <property type="match status" value="1"/>
</dbReference>
<dbReference type="Gene3D" id="3.30.1490.190">
    <property type="match status" value="1"/>
</dbReference>
<dbReference type="SUPFAM" id="SSF46785">
    <property type="entry name" value="Winged helix' DNA-binding domain"/>
    <property type="match status" value="1"/>
</dbReference>
<feature type="binding site" evidence="7">
    <location>
        <position position="145"/>
    </location>
    <ligand>
        <name>Zn(2+)</name>
        <dbReference type="ChEBI" id="CHEBI:29105"/>
    </ligand>
</feature>
<proteinExistence type="inferred from homology"/>
<name>A0A4V6NYY8_9FIRM</name>
<keyword evidence="4" id="KW-0805">Transcription regulation</keyword>
<dbReference type="InterPro" id="IPR036390">
    <property type="entry name" value="WH_DNA-bd_sf"/>
</dbReference>
<dbReference type="PANTHER" id="PTHR33202">
    <property type="entry name" value="ZINC UPTAKE REGULATION PROTEIN"/>
    <property type="match status" value="1"/>
</dbReference>
<evidence type="ECO:0000256" key="7">
    <source>
        <dbReference type="PIRSR" id="PIRSR602481-1"/>
    </source>
</evidence>